<dbReference type="RefSeq" id="WP_181739424.1">
    <property type="nucleotide sequence ID" value="NZ_JACEOL010000025.1"/>
</dbReference>
<organism evidence="1 2">
    <name type="scientific">Thermoactinomyces mirandus</name>
    <dbReference type="NCBI Taxonomy" id="2756294"/>
    <lineage>
        <taxon>Bacteria</taxon>
        <taxon>Bacillati</taxon>
        <taxon>Bacillota</taxon>
        <taxon>Bacilli</taxon>
        <taxon>Bacillales</taxon>
        <taxon>Thermoactinomycetaceae</taxon>
        <taxon>Thermoactinomyces</taxon>
    </lineage>
</organism>
<evidence type="ECO:0000313" key="1">
    <source>
        <dbReference type="EMBL" id="MBA4602180.1"/>
    </source>
</evidence>
<comment type="caution">
    <text evidence="1">The sequence shown here is derived from an EMBL/GenBank/DDBJ whole genome shotgun (WGS) entry which is preliminary data.</text>
</comment>
<name>A0A7W2AS06_9BACL</name>
<dbReference type="Pfam" id="PF07070">
    <property type="entry name" value="Spo0M"/>
    <property type="match status" value="1"/>
</dbReference>
<dbReference type="PANTHER" id="PTHR40053">
    <property type="entry name" value="SPORULATION-CONTROL PROTEIN SPO0M"/>
    <property type="match status" value="1"/>
</dbReference>
<evidence type="ECO:0000313" key="2">
    <source>
        <dbReference type="Proteomes" id="UP000538292"/>
    </source>
</evidence>
<keyword evidence="2" id="KW-1185">Reference proteome</keyword>
<protein>
    <submittedName>
        <fullName evidence="1">Sporulation protein</fullName>
    </submittedName>
</protein>
<accession>A0A7W2AS06</accession>
<sequence>MLRNFLASLGFGAAKIDLVLESSTLTMGEPVSGKIFLEGGEAEQLIEKLNVHFCLASSYKKGDRIQNVNETIVTIPIDHEEFVIDPGEKKEYDFYFKCPVGLPVSSINTRYFFKTDLEISSGIDAEDRDFISVEPSGLLKNFLDGFAKLGLVHYGEEYTGRRDGSFQTIQFHPTAWLRGKYDEIVFTYKTTETENSIRGYFELDKKTSGLIGRIADELDLDERKGKFYFSAQELATVEKAAETLQNFIMKNSAGLIGG</sequence>
<dbReference type="InterPro" id="IPR009776">
    <property type="entry name" value="Spore_0_M"/>
</dbReference>
<gene>
    <name evidence="1" type="ORF">H2C83_07595</name>
</gene>
<dbReference type="AlphaFoldDB" id="A0A7W2AS06"/>
<dbReference type="Proteomes" id="UP000538292">
    <property type="component" value="Unassembled WGS sequence"/>
</dbReference>
<reference evidence="1 2" key="1">
    <citation type="submission" date="2020-07" db="EMBL/GenBank/DDBJ databases">
        <title>Thermoactinomyces phylogeny.</title>
        <authorList>
            <person name="Dunlap C."/>
        </authorList>
    </citation>
    <scope>NUCLEOTIDE SEQUENCE [LARGE SCALE GENOMIC DNA]</scope>
    <source>
        <strain evidence="1 2">AMNI-1</strain>
    </source>
</reference>
<dbReference type="PANTHER" id="PTHR40053:SF1">
    <property type="entry name" value="SPORULATION-CONTROL PROTEIN SPO0M"/>
    <property type="match status" value="1"/>
</dbReference>
<proteinExistence type="predicted"/>
<dbReference type="EMBL" id="JACEOL010000025">
    <property type="protein sequence ID" value="MBA4602180.1"/>
    <property type="molecule type" value="Genomic_DNA"/>
</dbReference>